<comment type="subcellular location">
    <subcellularLocation>
        <location evidence="1">Nucleus</location>
    </subcellularLocation>
</comment>
<gene>
    <name evidence="9" type="ORF">B0A52_05857</name>
</gene>
<dbReference type="VEuPathDB" id="FungiDB:PV10_06632"/>
<dbReference type="GO" id="GO:0008270">
    <property type="term" value="F:zinc ion binding"/>
    <property type="evidence" value="ECO:0007669"/>
    <property type="project" value="UniProtKB-KW"/>
</dbReference>
<feature type="compositionally biased region" description="Low complexity" evidence="6">
    <location>
        <begin position="23"/>
        <end position="50"/>
    </location>
</feature>
<feature type="region of interest" description="Disordered" evidence="6">
    <location>
        <begin position="23"/>
        <end position="72"/>
    </location>
</feature>
<dbReference type="AlphaFoldDB" id="A0A438N403"/>
<feature type="region of interest" description="Disordered" evidence="6">
    <location>
        <begin position="372"/>
        <end position="401"/>
    </location>
</feature>
<evidence type="ECO:0000259" key="7">
    <source>
        <dbReference type="Pfam" id="PF07967"/>
    </source>
</evidence>
<keyword evidence="4" id="KW-0862">Zinc</keyword>
<evidence type="ECO:0000256" key="1">
    <source>
        <dbReference type="ARBA" id="ARBA00004123"/>
    </source>
</evidence>
<feature type="domain" description="NuBaID C-terminal" evidence="8">
    <location>
        <begin position="273"/>
        <end position="366"/>
    </location>
</feature>
<evidence type="ECO:0000256" key="4">
    <source>
        <dbReference type="ARBA" id="ARBA00022833"/>
    </source>
</evidence>
<evidence type="ECO:0000313" key="9">
    <source>
        <dbReference type="EMBL" id="RVX70358.1"/>
    </source>
</evidence>
<keyword evidence="3" id="KW-0863">Zinc-finger</keyword>
<evidence type="ECO:0000256" key="2">
    <source>
        <dbReference type="ARBA" id="ARBA00022723"/>
    </source>
</evidence>
<keyword evidence="2" id="KW-0479">Metal-binding</keyword>
<evidence type="ECO:0000256" key="6">
    <source>
        <dbReference type="SAM" id="MobiDB-lite"/>
    </source>
</evidence>
<dbReference type="OrthoDB" id="2592092at2759"/>
<dbReference type="EMBL" id="NAJM01000023">
    <property type="protein sequence ID" value="RVX70358.1"/>
    <property type="molecule type" value="Genomic_DNA"/>
</dbReference>
<evidence type="ECO:0000259" key="8">
    <source>
        <dbReference type="Pfam" id="PF08600"/>
    </source>
</evidence>
<dbReference type="PANTHER" id="PTHR15835:SF6">
    <property type="entry name" value="ZINC FINGER C3HC-TYPE PROTEIN 1"/>
    <property type="match status" value="1"/>
</dbReference>
<feature type="compositionally biased region" description="Low complexity" evidence="6">
    <location>
        <begin position="62"/>
        <end position="72"/>
    </location>
</feature>
<comment type="caution">
    <text evidence="9">The sequence shown here is derived from an EMBL/GenBank/DDBJ whole genome shotgun (WGS) entry which is preliminary data.</text>
</comment>
<evidence type="ECO:0000313" key="10">
    <source>
        <dbReference type="Proteomes" id="UP000288859"/>
    </source>
</evidence>
<reference evidence="9 10" key="1">
    <citation type="submission" date="2017-03" db="EMBL/GenBank/DDBJ databases">
        <title>Genomes of endolithic fungi from Antarctica.</title>
        <authorList>
            <person name="Coleine C."/>
            <person name="Masonjones S."/>
            <person name="Stajich J.E."/>
        </authorList>
    </citation>
    <scope>NUCLEOTIDE SEQUENCE [LARGE SCALE GENOMIC DNA]</scope>
    <source>
        <strain evidence="9 10">CCFEE 6314</strain>
    </source>
</reference>
<protein>
    <recommendedName>
        <fullName evidence="11">C3HC-type domain-containing protein</fullName>
    </recommendedName>
</protein>
<keyword evidence="5" id="KW-0539">Nucleus</keyword>
<organism evidence="9 10">
    <name type="scientific">Exophiala mesophila</name>
    <name type="common">Black yeast-like fungus</name>
    <dbReference type="NCBI Taxonomy" id="212818"/>
    <lineage>
        <taxon>Eukaryota</taxon>
        <taxon>Fungi</taxon>
        <taxon>Dikarya</taxon>
        <taxon>Ascomycota</taxon>
        <taxon>Pezizomycotina</taxon>
        <taxon>Eurotiomycetes</taxon>
        <taxon>Chaetothyriomycetidae</taxon>
        <taxon>Chaetothyriales</taxon>
        <taxon>Herpotrichiellaceae</taxon>
        <taxon>Exophiala</taxon>
    </lineage>
</organism>
<proteinExistence type="predicted"/>
<accession>A0A438N403</accession>
<dbReference type="Pfam" id="PF07967">
    <property type="entry name" value="zf-C3HC"/>
    <property type="match status" value="1"/>
</dbReference>
<evidence type="ECO:0000256" key="5">
    <source>
        <dbReference type="ARBA" id="ARBA00023242"/>
    </source>
</evidence>
<evidence type="ECO:0008006" key="11">
    <source>
        <dbReference type="Google" id="ProtNLM"/>
    </source>
</evidence>
<dbReference type="GO" id="GO:0005634">
    <property type="term" value="C:nucleus"/>
    <property type="evidence" value="ECO:0007669"/>
    <property type="project" value="UniProtKB-SubCell"/>
</dbReference>
<sequence>MSYAIETKKRKFDRILEALSDAAAASPPRSSLNSRNNATTTSSSLNLSLDDASDGSKRRRVTPTSRVTLSTRTSATSLSTHYLPSSRAAFLERLETFRQVTQWHVPSTEPVNATAWAKRGWICVDTDTVFCGCCKERVHVDLTIDPSRLRATKIADVTDGDVQDDQDDQDDDLAMVTEVYNSILKKYQDMITTAHSEGCLWRKRGSDSSVQRIEGLLNTSIALASLKERYDSIMTREDELPAVAPLPLPLSEDEESLTKNLSEEEQRKVNLNAFRLAITGWDRKAEDIIECHHCFRSLGLWLYRGDKPAMETLDAIDSHLDYCPWKSADAQDTEVILPSKRDTNDESGAKKERVPGWILVYSAIVKGSNRKQAKDSPVPMVAEEEDVTTVGESLTSEQREKKTRDLFRRIKEIKKPFNVKALLNRKRDKQAAIPRG</sequence>
<dbReference type="InterPro" id="IPR013909">
    <property type="entry name" value="NuBaID_C"/>
</dbReference>
<name>A0A438N403_EXOME</name>
<dbReference type="PANTHER" id="PTHR15835">
    <property type="entry name" value="NUCLEAR-INTERACTING PARTNER OF ALK"/>
    <property type="match status" value="1"/>
</dbReference>
<dbReference type="Pfam" id="PF08600">
    <property type="entry name" value="NuBaID_C"/>
    <property type="match status" value="1"/>
</dbReference>
<evidence type="ECO:0000256" key="3">
    <source>
        <dbReference type="ARBA" id="ARBA00022771"/>
    </source>
</evidence>
<dbReference type="InterPro" id="IPR012935">
    <property type="entry name" value="NuBaID_N"/>
</dbReference>
<feature type="domain" description="C3HC-type" evidence="7">
    <location>
        <begin position="84"/>
        <end position="242"/>
    </location>
</feature>
<dbReference type="Proteomes" id="UP000288859">
    <property type="component" value="Unassembled WGS sequence"/>
</dbReference>